<keyword evidence="4" id="KW-1185">Reference proteome</keyword>
<comment type="caution">
    <text evidence="3">The sequence shown here is derived from an EMBL/GenBank/DDBJ whole genome shotgun (WGS) entry which is preliminary data.</text>
</comment>
<evidence type="ECO:0000313" key="5">
    <source>
        <dbReference type="Proteomes" id="UP000250928"/>
    </source>
</evidence>
<reference evidence="3 5" key="2">
    <citation type="submission" date="2018-01" db="EMBL/GenBank/DDBJ databases">
        <title>Novel co-symbiosis in the lucinid bivalve Phacoides pectinatus.</title>
        <authorList>
            <person name="Lim S.J."/>
            <person name="Davis B.G."/>
            <person name="Gill D.E."/>
            <person name="Engel A.S."/>
            <person name="Anderson L.C."/>
            <person name="Campbell B.J."/>
        </authorList>
    </citation>
    <scope>NUCLEOTIDE SEQUENCE [LARGE SCALE GENOMIC DNA]</scope>
    <source>
        <strain evidence="3">N3_P5</strain>
    </source>
</reference>
<dbReference type="Proteomes" id="UP000243361">
    <property type="component" value="Unassembled WGS sequence"/>
</dbReference>
<reference evidence="2 4" key="1">
    <citation type="submission" date="2017-02" db="EMBL/GenBank/DDBJ databases">
        <title>Novel co-symbiosis in the unique lucinid bivalve Phacoides pectinatus.</title>
        <authorList>
            <person name="Lim S.J."/>
            <person name="Davis B.G."/>
            <person name="Gill D.E."/>
            <person name="Engel A.S."/>
            <person name="Anderson L.C."/>
            <person name="Campbell B.J."/>
        </authorList>
    </citation>
    <scope>NUCLEOTIDE SEQUENCE [LARGE SCALE GENOMIC DNA]</scope>
    <source>
        <strain evidence="2">LUC13016_P6</strain>
    </source>
</reference>
<proteinExistence type="predicted"/>
<dbReference type="Gene3D" id="1.20.5.2950">
    <property type="match status" value="1"/>
</dbReference>
<feature type="coiled-coil region" evidence="1">
    <location>
        <begin position="1"/>
        <end position="28"/>
    </location>
</feature>
<evidence type="ECO:0000313" key="4">
    <source>
        <dbReference type="Proteomes" id="UP000243361"/>
    </source>
</evidence>
<evidence type="ECO:0000313" key="2">
    <source>
        <dbReference type="EMBL" id="OQX35751.1"/>
    </source>
</evidence>
<dbReference type="Proteomes" id="UP000250928">
    <property type="component" value="Unassembled WGS sequence"/>
</dbReference>
<organism evidence="3 5">
    <name type="scientific">Candidatus Sedimenticola endophacoides</name>
    <dbReference type="NCBI Taxonomy" id="2548426"/>
    <lineage>
        <taxon>Bacteria</taxon>
        <taxon>Pseudomonadati</taxon>
        <taxon>Pseudomonadota</taxon>
        <taxon>Gammaproteobacteria</taxon>
        <taxon>Chromatiales</taxon>
        <taxon>Sedimenticolaceae</taxon>
        <taxon>Sedimenticola</taxon>
    </lineage>
</organism>
<protein>
    <submittedName>
        <fullName evidence="3">ATPase</fullName>
    </submittedName>
</protein>
<dbReference type="EMBL" id="MUIE01000152">
    <property type="protein sequence ID" value="OQX35751.1"/>
    <property type="molecule type" value="Genomic_DNA"/>
</dbReference>
<gene>
    <name evidence="2" type="ORF">B0D84_02110</name>
    <name evidence="3" type="ORF">C3L24_01295</name>
</gene>
<evidence type="ECO:0000256" key="1">
    <source>
        <dbReference type="SAM" id="Coils"/>
    </source>
</evidence>
<evidence type="ECO:0000313" key="3">
    <source>
        <dbReference type="EMBL" id="PUE05373.1"/>
    </source>
</evidence>
<keyword evidence="1" id="KW-0175">Coiled coil</keyword>
<sequence>MDQTLQRLLDAEARAERMAQQADAERERIIQGALTDARAEEARFEARIPELHASFIEKAEERAEQIISEQKRRFDERHTQLRNLAEKFETEALDAAFELLIHPQSGE</sequence>
<dbReference type="AlphaFoldDB" id="A0A657Q627"/>
<accession>A0A657Q627</accession>
<dbReference type="EMBL" id="PQCO01000084">
    <property type="protein sequence ID" value="PUE05373.1"/>
    <property type="molecule type" value="Genomic_DNA"/>
</dbReference>
<name>A0A657Q627_9GAMM</name>